<dbReference type="SUPFAM" id="SSF48403">
    <property type="entry name" value="Ankyrin repeat"/>
    <property type="match status" value="1"/>
</dbReference>
<organism evidence="10 11">
    <name type="scientific">Pseudocohnilembus persalinus</name>
    <name type="common">Ciliate</name>
    <dbReference type="NCBI Taxonomy" id="266149"/>
    <lineage>
        <taxon>Eukaryota</taxon>
        <taxon>Sar</taxon>
        <taxon>Alveolata</taxon>
        <taxon>Ciliophora</taxon>
        <taxon>Intramacronucleata</taxon>
        <taxon>Oligohymenophorea</taxon>
        <taxon>Scuticociliatia</taxon>
        <taxon>Philasterida</taxon>
        <taxon>Pseudocohnilembidae</taxon>
        <taxon>Pseudocohnilembus</taxon>
    </lineage>
</organism>
<dbReference type="PROSITE" id="PS00107">
    <property type="entry name" value="PROTEIN_KINASE_ATP"/>
    <property type="match status" value="1"/>
</dbReference>
<feature type="repeat" description="ANK" evidence="6">
    <location>
        <begin position="277"/>
        <end position="310"/>
    </location>
</feature>
<keyword evidence="2" id="KW-0808">Transferase</keyword>
<evidence type="ECO:0000256" key="1">
    <source>
        <dbReference type="ARBA" id="ARBA00022527"/>
    </source>
</evidence>
<evidence type="ECO:0000256" key="6">
    <source>
        <dbReference type="PROSITE-ProRule" id="PRU00023"/>
    </source>
</evidence>
<feature type="binding site" evidence="7">
    <location>
        <position position="437"/>
    </location>
    <ligand>
        <name>ATP</name>
        <dbReference type="ChEBI" id="CHEBI:30616"/>
    </ligand>
</feature>
<dbReference type="InterPro" id="IPR036770">
    <property type="entry name" value="Ankyrin_rpt-contain_sf"/>
</dbReference>
<evidence type="ECO:0000256" key="2">
    <source>
        <dbReference type="ARBA" id="ARBA00022679"/>
    </source>
</evidence>
<comment type="caution">
    <text evidence="10">The sequence shown here is derived from an EMBL/GenBank/DDBJ whole genome shotgun (WGS) entry which is preliminary data.</text>
</comment>
<feature type="compositionally biased region" description="Polar residues" evidence="8">
    <location>
        <begin position="8"/>
        <end position="26"/>
    </location>
</feature>
<name>A0A0V0R418_PSEPJ</name>
<evidence type="ECO:0000259" key="9">
    <source>
        <dbReference type="PROSITE" id="PS50011"/>
    </source>
</evidence>
<dbReference type="FunFam" id="1.10.510.10:FF:000008">
    <property type="entry name" value="Non-specific serine/threonine protein kinase"/>
    <property type="match status" value="1"/>
</dbReference>
<dbReference type="OrthoDB" id="345735at2759"/>
<dbReference type="PANTHER" id="PTHR24351">
    <property type="entry name" value="RIBOSOMAL PROTEIN S6 KINASE"/>
    <property type="match status" value="1"/>
</dbReference>
<dbReference type="AlphaFoldDB" id="A0A0V0R418"/>
<dbReference type="InterPro" id="IPR017441">
    <property type="entry name" value="Protein_kinase_ATP_BS"/>
</dbReference>
<dbReference type="SMART" id="SM00248">
    <property type="entry name" value="ANK"/>
    <property type="match status" value="4"/>
</dbReference>
<proteinExistence type="predicted"/>
<dbReference type="InterPro" id="IPR002110">
    <property type="entry name" value="Ankyrin_rpt"/>
</dbReference>
<feature type="domain" description="Protein kinase" evidence="9">
    <location>
        <begin position="406"/>
        <end position="664"/>
    </location>
</feature>
<sequence length="746" mass="87704">MEEEKIDLQTNQANQVQENSNQQEKQVQINQELDDDIFQVVNQMQNNTFQNGYETGLKEYEQTENHKQFDYQSVYIEGFNIGQIIGQEIGQYVGFIDMVKQSKQFLPFYQKHKVQIEKRINSMEEIILKINFNEQQLDQINESILLLRSKFSALISSLGMKRLDLNSGEIIQIDQEEQIENLCNDYETLDNDFFNDIWQDYWQGVSQYQQQFQDACLYGEYEKIQELLQYYGDFIDINYSQKDNWSGLHYAISEGHIQIVKILIQQPQIQINSQSGFGRTPLHIAIVRESVEIVELLIQNKNIDINIQDKEFNTPMHLAAMQGNEIIVFKLIQAFQQNIDFELRNFQNMTCYECSESYACLVIFQEYYLTTQLNNQKNQQYVRTVINGNILRNGRSDHHQLGPQDFFIEKVLGNGGFGKVYLVHKIGENEDQKYAMKILDKEKFFSRNLIKYAKTERNVLRIMKHPFIIQLKFAFQTQNSLYMIMDYAPGGDLHNLLQDYGPMDEDTVKIYLCEIILAIEALHRAEIIFRDLKPSNIVLDKDGHCLLTDFGLSKDGLKQKTKTGSFCGSLAYLAPEMVDKKGHDQSIDWYLLGILTYELLTGTTPFLDKNRKKMLKKIKNQKYKMPNNISNELKSLIQQLIHQDPEKRLGSKNDGEEVRMHKFFDGINWNDVYNRKLIPIKPMMKNKVELYESPTRNMKITFSDQNMTRKDRNKQYVDEWSYIDNNIQLKNNLISKKKKDQISNLY</sequence>
<keyword evidence="11" id="KW-1185">Reference proteome</keyword>
<evidence type="ECO:0000256" key="5">
    <source>
        <dbReference type="ARBA" id="ARBA00022840"/>
    </source>
</evidence>
<dbReference type="SMART" id="SM00220">
    <property type="entry name" value="S_TKc"/>
    <property type="match status" value="1"/>
</dbReference>
<feature type="region of interest" description="Disordered" evidence="8">
    <location>
        <begin position="1"/>
        <end position="26"/>
    </location>
</feature>
<dbReference type="InterPro" id="IPR000719">
    <property type="entry name" value="Prot_kinase_dom"/>
</dbReference>
<feature type="repeat" description="ANK" evidence="6">
    <location>
        <begin position="243"/>
        <end position="265"/>
    </location>
</feature>
<evidence type="ECO:0000313" key="11">
    <source>
        <dbReference type="Proteomes" id="UP000054937"/>
    </source>
</evidence>
<dbReference type="PROSITE" id="PS50088">
    <property type="entry name" value="ANK_REPEAT"/>
    <property type="match status" value="2"/>
</dbReference>
<dbReference type="Proteomes" id="UP000054937">
    <property type="component" value="Unassembled WGS sequence"/>
</dbReference>
<keyword evidence="3 7" id="KW-0547">Nucleotide-binding</keyword>
<keyword evidence="6" id="KW-0040">ANK repeat</keyword>
<dbReference type="InterPro" id="IPR045270">
    <property type="entry name" value="STKc_AGC"/>
</dbReference>
<dbReference type="GO" id="GO:0005524">
    <property type="term" value="F:ATP binding"/>
    <property type="evidence" value="ECO:0007669"/>
    <property type="project" value="UniProtKB-UniRule"/>
</dbReference>
<accession>A0A0V0R418</accession>
<gene>
    <name evidence="10" type="ORF">PPERSA_05898</name>
</gene>
<keyword evidence="5 7" id="KW-0067">ATP-binding</keyword>
<dbReference type="Pfam" id="PF12796">
    <property type="entry name" value="Ank_2"/>
    <property type="match status" value="1"/>
</dbReference>
<dbReference type="GO" id="GO:0004674">
    <property type="term" value="F:protein serine/threonine kinase activity"/>
    <property type="evidence" value="ECO:0007669"/>
    <property type="project" value="UniProtKB-KW"/>
</dbReference>
<keyword evidence="4 10" id="KW-0418">Kinase</keyword>
<dbReference type="EMBL" id="LDAU01000053">
    <property type="protein sequence ID" value="KRX09229.1"/>
    <property type="molecule type" value="Genomic_DNA"/>
</dbReference>
<dbReference type="PROSITE" id="PS50011">
    <property type="entry name" value="PROTEIN_KINASE_DOM"/>
    <property type="match status" value="1"/>
</dbReference>
<dbReference type="Gene3D" id="1.10.510.10">
    <property type="entry name" value="Transferase(Phosphotransferase) domain 1"/>
    <property type="match status" value="1"/>
</dbReference>
<dbReference type="Gene3D" id="3.30.200.20">
    <property type="entry name" value="Phosphorylase Kinase, domain 1"/>
    <property type="match status" value="1"/>
</dbReference>
<dbReference type="InterPro" id="IPR011009">
    <property type="entry name" value="Kinase-like_dom_sf"/>
</dbReference>
<dbReference type="Gene3D" id="1.25.40.20">
    <property type="entry name" value="Ankyrin repeat-containing domain"/>
    <property type="match status" value="1"/>
</dbReference>
<evidence type="ECO:0000256" key="3">
    <source>
        <dbReference type="ARBA" id="ARBA00022741"/>
    </source>
</evidence>
<dbReference type="OMA" id="QRISDWS"/>
<evidence type="ECO:0000313" key="10">
    <source>
        <dbReference type="EMBL" id="KRX09229.1"/>
    </source>
</evidence>
<keyword evidence="1" id="KW-0723">Serine/threonine-protein kinase</keyword>
<protein>
    <submittedName>
        <fullName evidence="10">Protein kinase-like domain</fullName>
    </submittedName>
</protein>
<reference evidence="10 11" key="1">
    <citation type="journal article" date="2015" name="Sci. Rep.">
        <title>Genome of the facultative scuticociliatosis pathogen Pseudocohnilembus persalinus provides insight into its virulence through horizontal gene transfer.</title>
        <authorList>
            <person name="Xiong J."/>
            <person name="Wang G."/>
            <person name="Cheng J."/>
            <person name="Tian M."/>
            <person name="Pan X."/>
            <person name="Warren A."/>
            <person name="Jiang C."/>
            <person name="Yuan D."/>
            <person name="Miao W."/>
        </authorList>
    </citation>
    <scope>NUCLEOTIDE SEQUENCE [LARGE SCALE GENOMIC DNA]</scope>
    <source>
        <strain evidence="10">36N120E</strain>
    </source>
</reference>
<dbReference type="Pfam" id="PF00069">
    <property type="entry name" value="Pkinase"/>
    <property type="match status" value="1"/>
</dbReference>
<dbReference type="SUPFAM" id="SSF56112">
    <property type="entry name" value="Protein kinase-like (PK-like)"/>
    <property type="match status" value="1"/>
</dbReference>
<dbReference type="CDD" id="cd05123">
    <property type="entry name" value="STKc_AGC"/>
    <property type="match status" value="1"/>
</dbReference>
<evidence type="ECO:0000256" key="4">
    <source>
        <dbReference type="ARBA" id="ARBA00022777"/>
    </source>
</evidence>
<evidence type="ECO:0000256" key="8">
    <source>
        <dbReference type="SAM" id="MobiDB-lite"/>
    </source>
</evidence>
<dbReference type="InParanoid" id="A0A0V0R418"/>
<dbReference type="PROSITE" id="PS50297">
    <property type="entry name" value="ANK_REP_REGION"/>
    <property type="match status" value="2"/>
</dbReference>
<evidence type="ECO:0000256" key="7">
    <source>
        <dbReference type="PROSITE-ProRule" id="PRU10141"/>
    </source>
</evidence>